<accession>A0A1D7QBX2</accession>
<gene>
    <name evidence="1" type="ORF">BFS30_02880</name>
</gene>
<organism evidence="1 2">
    <name type="scientific">Pedobacter steynii</name>
    <dbReference type="NCBI Taxonomy" id="430522"/>
    <lineage>
        <taxon>Bacteria</taxon>
        <taxon>Pseudomonadati</taxon>
        <taxon>Bacteroidota</taxon>
        <taxon>Sphingobacteriia</taxon>
        <taxon>Sphingobacteriales</taxon>
        <taxon>Sphingobacteriaceae</taxon>
        <taxon>Pedobacter</taxon>
    </lineage>
</organism>
<dbReference type="GO" id="GO:0070573">
    <property type="term" value="F:metallodipeptidase activity"/>
    <property type="evidence" value="ECO:0007669"/>
    <property type="project" value="InterPro"/>
</dbReference>
<name>A0A1D7QBX2_9SPHI</name>
<dbReference type="Gene3D" id="3.20.20.140">
    <property type="entry name" value="Metal-dependent hydrolases"/>
    <property type="match status" value="1"/>
</dbReference>
<keyword evidence="2" id="KW-1185">Reference proteome</keyword>
<dbReference type="OrthoDB" id="611177at2"/>
<dbReference type="GO" id="GO:0006508">
    <property type="term" value="P:proteolysis"/>
    <property type="evidence" value="ECO:0007669"/>
    <property type="project" value="InterPro"/>
</dbReference>
<dbReference type="SUPFAM" id="SSF51556">
    <property type="entry name" value="Metallo-dependent hydrolases"/>
    <property type="match status" value="1"/>
</dbReference>
<dbReference type="Pfam" id="PF01244">
    <property type="entry name" value="Peptidase_M19"/>
    <property type="match status" value="1"/>
</dbReference>
<dbReference type="RefSeq" id="WP_069377896.1">
    <property type="nucleotide sequence ID" value="NZ_CP017141.1"/>
</dbReference>
<dbReference type="Proteomes" id="UP000094313">
    <property type="component" value="Chromosome"/>
</dbReference>
<evidence type="ECO:0000313" key="1">
    <source>
        <dbReference type="EMBL" id="AOM76200.1"/>
    </source>
</evidence>
<evidence type="ECO:0008006" key="3">
    <source>
        <dbReference type="Google" id="ProtNLM"/>
    </source>
</evidence>
<dbReference type="InterPro" id="IPR008257">
    <property type="entry name" value="Pept_M19"/>
</dbReference>
<dbReference type="AlphaFoldDB" id="A0A1D7QBX2"/>
<dbReference type="InterPro" id="IPR032466">
    <property type="entry name" value="Metal_Hydrolase"/>
</dbReference>
<protein>
    <recommendedName>
        <fullName evidence="3">Membrane dipeptidase (Peptidase family M19)</fullName>
    </recommendedName>
</protein>
<dbReference type="EMBL" id="CP017141">
    <property type="protein sequence ID" value="AOM76200.1"/>
    <property type="molecule type" value="Genomic_DNA"/>
</dbReference>
<proteinExistence type="predicted"/>
<reference evidence="1 2" key="1">
    <citation type="submission" date="2016-08" db="EMBL/GenBank/DDBJ databases">
        <authorList>
            <person name="Seilhamer J.J."/>
        </authorList>
    </citation>
    <scope>NUCLEOTIDE SEQUENCE [LARGE SCALE GENOMIC DNA]</scope>
    <source>
        <strain evidence="1 2">DX4</strain>
    </source>
</reference>
<dbReference type="KEGG" id="psty:BFS30_02880"/>
<sequence length="527" mass="60216">MAFFDLHCHPGLKTLFLPQDGRQFSAWSNLNPKDHLIGDILESQCSLKMLMQQGDMNLVCLTLHPPEIGMIDQFLLKIGAATVYKKFLSRDRLNEMITLTSSYQQTFAQEFANISAAPRPEDQIEAGKKIKFLKNWNEYQATDFNTLHILFNIEGAHTFYDLNNRVKDIEQVVGNFNSFISKGFRVLYFTLAHLTPNEFITHAYGNKLLTKGPLLPKGIGITAFGKRMIENAYAKKVFIDVKHMSLVSRRIFYLFRKKHFPDMPIIASHIGLTGESWTVFRKDRNMVINPVRKSYGYKLTWLKNRGKLEGTDFYPLSINLYNEDITEILGSKGLIGISLDLRILGGKDKTGALQSDFYSHEEYELLTAPDADQQIQALSEQFDMGQIDNGNTTLNLVHPEPQDIGDLNEADAELQQIFASKKKTDLSADYRYHVRLVLNHIIRIWEITDWYGMPAPWDHLCIGSDFDGMIAAVACFRNSTEAATFALSLKTELELELPHYPDIHLTAGEIVDRLMFRNAKAFLEKHF</sequence>
<evidence type="ECO:0000313" key="2">
    <source>
        <dbReference type="Proteomes" id="UP000094313"/>
    </source>
</evidence>